<dbReference type="EMBL" id="MPUH01001073">
    <property type="protein sequence ID" value="OMJ70587.1"/>
    <property type="molecule type" value="Genomic_DNA"/>
</dbReference>
<dbReference type="Proteomes" id="UP000187209">
    <property type="component" value="Unassembled WGS sequence"/>
</dbReference>
<keyword evidence="2" id="KW-1185">Reference proteome</keyword>
<proteinExistence type="predicted"/>
<protein>
    <submittedName>
        <fullName evidence="1">Uncharacterized protein</fullName>
    </submittedName>
</protein>
<dbReference type="AlphaFoldDB" id="A0A1R2B1H3"/>
<reference evidence="1 2" key="1">
    <citation type="submission" date="2016-11" db="EMBL/GenBank/DDBJ databases">
        <title>The macronuclear genome of Stentor coeruleus: a giant cell with tiny introns.</title>
        <authorList>
            <person name="Slabodnick M."/>
            <person name="Ruby J.G."/>
            <person name="Reiff S.B."/>
            <person name="Swart E.C."/>
            <person name="Gosai S."/>
            <person name="Prabakaran S."/>
            <person name="Witkowska E."/>
            <person name="Larue G.E."/>
            <person name="Fisher S."/>
            <person name="Freeman R.M."/>
            <person name="Gunawardena J."/>
            <person name="Chu W."/>
            <person name="Stover N.A."/>
            <person name="Gregory B.D."/>
            <person name="Nowacki M."/>
            <person name="Derisi J."/>
            <person name="Roy S.W."/>
            <person name="Marshall W.F."/>
            <person name="Sood P."/>
        </authorList>
    </citation>
    <scope>NUCLEOTIDE SEQUENCE [LARGE SCALE GENOMIC DNA]</scope>
    <source>
        <strain evidence="1">WM001</strain>
    </source>
</reference>
<sequence>MVESSNPMSYNNSIVSPSKFKRMRLAFPNMYEILSSPNHRASVETNLYRIPDGSEAIVPGSRHLEYRWNNRFNITFSKDNHKVYTQLREYFDSPRKFEGGLEKSKGSYGQRYRFGRKGRFNSLIGDRDKERESMWSTRYTASSEWNEVKHKTQRNYFDELPKQVNN</sequence>
<name>A0A1R2B1H3_9CILI</name>
<organism evidence="1 2">
    <name type="scientific">Stentor coeruleus</name>
    <dbReference type="NCBI Taxonomy" id="5963"/>
    <lineage>
        <taxon>Eukaryota</taxon>
        <taxon>Sar</taxon>
        <taxon>Alveolata</taxon>
        <taxon>Ciliophora</taxon>
        <taxon>Postciliodesmatophora</taxon>
        <taxon>Heterotrichea</taxon>
        <taxon>Heterotrichida</taxon>
        <taxon>Stentoridae</taxon>
        <taxon>Stentor</taxon>
    </lineage>
</organism>
<evidence type="ECO:0000313" key="2">
    <source>
        <dbReference type="Proteomes" id="UP000187209"/>
    </source>
</evidence>
<evidence type="ECO:0000313" key="1">
    <source>
        <dbReference type="EMBL" id="OMJ70587.1"/>
    </source>
</evidence>
<accession>A0A1R2B1H3</accession>
<comment type="caution">
    <text evidence="1">The sequence shown here is derived from an EMBL/GenBank/DDBJ whole genome shotgun (WGS) entry which is preliminary data.</text>
</comment>
<gene>
    <name evidence="1" type="ORF">SteCoe_31401</name>
</gene>
<dbReference type="OrthoDB" id="322764at2759"/>